<dbReference type="EMBL" id="CAJVPS010001159">
    <property type="protein sequence ID" value="CAG8526807.1"/>
    <property type="molecule type" value="Genomic_DNA"/>
</dbReference>
<dbReference type="OrthoDB" id="3981028at2759"/>
<feature type="region of interest" description="Disordered" evidence="1">
    <location>
        <begin position="243"/>
        <end position="361"/>
    </location>
</feature>
<comment type="caution">
    <text evidence="2">The sequence shown here is derived from an EMBL/GenBank/DDBJ whole genome shotgun (WGS) entry which is preliminary data.</text>
</comment>
<evidence type="ECO:0000313" key="3">
    <source>
        <dbReference type="Proteomes" id="UP000789508"/>
    </source>
</evidence>
<keyword evidence="3" id="KW-1185">Reference proteome</keyword>
<proteinExistence type="predicted"/>
<protein>
    <submittedName>
        <fullName evidence="2">4271_t:CDS:1</fullName>
    </submittedName>
</protein>
<gene>
    <name evidence="2" type="ORF">ALEPTO_LOCUS4741</name>
</gene>
<sequence>MAPGTSALVVPPSSSIEKSSSLITQKGVYPKTMNVQYLSKVVTLYQKAAEALILRQYDIVHMNCLSAFTELSLIPHTDNLSPTLTTLRKKVWALYVTFVASILAEGSRINPIHPETKRLLERPVSKVVEEVWDRVCEEGYYDEEGYVDGEVIIAWWQLPKIAKDIIESWMFSIPEMVLLQLDHASTNRIKDDDPLLKTYEQIVELYVLHVLPRLKDWNYARSFLNDNNRIDEDRKKEYRELLNKLEENSKKPKPLKKKIKKKESERSNTNTKNHINGFLSGKNNNQINDAGHISSSTKLPNTMNQSTTNGRISPTTSLLADNGKNNSNNGTQLIRSSPSSTTSTSTSADVLDTQRRSTSARGIRITSPNSFGQIASVIIYFGEKMAQNFSVPRILLLCMFIVLYNGSNAKARQKISDFLNEILAKIWETIKAGTVITYV</sequence>
<feature type="compositionally biased region" description="Low complexity" evidence="1">
    <location>
        <begin position="336"/>
        <end position="347"/>
    </location>
</feature>
<name>A0A9N9AFU1_9GLOM</name>
<dbReference type="Proteomes" id="UP000789508">
    <property type="component" value="Unassembled WGS sequence"/>
</dbReference>
<reference evidence="2" key="1">
    <citation type="submission" date="2021-06" db="EMBL/GenBank/DDBJ databases">
        <authorList>
            <person name="Kallberg Y."/>
            <person name="Tangrot J."/>
            <person name="Rosling A."/>
        </authorList>
    </citation>
    <scope>NUCLEOTIDE SEQUENCE</scope>
    <source>
        <strain evidence="2">FL130A</strain>
    </source>
</reference>
<feature type="compositionally biased region" description="Polar residues" evidence="1">
    <location>
        <begin position="281"/>
        <end position="335"/>
    </location>
</feature>
<organism evidence="2 3">
    <name type="scientific">Ambispora leptoticha</name>
    <dbReference type="NCBI Taxonomy" id="144679"/>
    <lineage>
        <taxon>Eukaryota</taxon>
        <taxon>Fungi</taxon>
        <taxon>Fungi incertae sedis</taxon>
        <taxon>Mucoromycota</taxon>
        <taxon>Glomeromycotina</taxon>
        <taxon>Glomeromycetes</taxon>
        <taxon>Archaeosporales</taxon>
        <taxon>Ambisporaceae</taxon>
        <taxon>Ambispora</taxon>
    </lineage>
</organism>
<evidence type="ECO:0000256" key="1">
    <source>
        <dbReference type="SAM" id="MobiDB-lite"/>
    </source>
</evidence>
<evidence type="ECO:0000313" key="2">
    <source>
        <dbReference type="EMBL" id="CAG8526807.1"/>
    </source>
</evidence>
<feature type="compositionally biased region" description="Basic residues" evidence="1">
    <location>
        <begin position="251"/>
        <end position="261"/>
    </location>
</feature>
<dbReference type="AlphaFoldDB" id="A0A9N9AFU1"/>
<accession>A0A9N9AFU1</accession>